<dbReference type="Proteomes" id="UP000499080">
    <property type="component" value="Unassembled WGS sequence"/>
</dbReference>
<dbReference type="OrthoDB" id="7327383at2759"/>
<dbReference type="InterPro" id="IPR046341">
    <property type="entry name" value="SET_dom_sf"/>
</dbReference>
<dbReference type="EMBL" id="BGPR01061677">
    <property type="protein sequence ID" value="GBO37300.1"/>
    <property type="molecule type" value="Genomic_DNA"/>
</dbReference>
<reference evidence="1 2" key="1">
    <citation type="journal article" date="2019" name="Sci. Rep.">
        <title>Orb-weaving spider Araneus ventricosus genome elucidates the spidroin gene catalogue.</title>
        <authorList>
            <person name="Kono N."/>
            <person name="Nakamura H."/>
            <person name="Ohtoshi R."/>
            <person name="Moran D.A.P."/>
            <person name="Shinohara A."/>
            <person name="Yoshida Y."/>
            <person name="Fujiwara M."/>
            <person name="Mori M."/>
            <person name="Tomita M."/>
            <person name="Arakawa K."/>
        </authorList>
    </citation>
    <scope>NUCLEOTIDE SEQUENCE [LARGE SCALE GENOMIC DNA]</scope>
</reference>
<accession>A0A4Y2WLK1</accession>
<evidence type="ECO:0000313" key="1">
    <source>
        <dbReference type="EMBL" id="GBO37300.1"/>
    </source>
</evidence>
<comment type="caution">
    <text evidence="1">The sequence shown here is derived from an EMBL/GenBank/DDBJ whole genome shotgun (WGS) entry which is preliminary data.</text>
</comment>
<name>A0A4Y2WLK1_ARAVE</name>
<keyword evidence="2" id="KW-1185">Reference proteome</keyword>
<protein>
    <submittedName>
        <fullName evidence="1">Uncharacterized protein</fullName>
    </submittedName>
</protein>
<proteinExistence type="predicted"/>
<dbReference type="Gene3D" id="2.170.270.10">
    <property type="entry name" value="SET domain"/>
    <property type="match status" value="1"/>
</dbReference>
<sequence>MEDAENWDLSSIREETFDELAVYLVRDQPCDDNSPNRAEASLPRNLVLKASPSLGGNVSDPLNPFLCLLEFLKSIFKPTIRDR</sequence>
<dbReference type="AlphaFoldDB" id="A0A4Y2WLK1"/>
<gene>
    <name evidence="1" type="ORF">AVEN_98334_1</name>
</gene>
<organism evidence="1 2">
    <name type="scientific">Araneus ventricosus</name>
    <name type="common">Orbweaver spider</name>
    <name type="synonym">Epeira ventricosa</name>
    <dbReference type="NCBI Taxonomy" id="182803"/>
    <lineage>
        <taxon>Eukaryota</taxon>
        <taxon>Metazoa</taxon>
        <taxon>Ecdysozoa</taxon>
        <taxon>Arthropoda</taxon>
        <taxon>Chelicerata</taxon>
        <taxon>Arachnida</taxon>
        <taxon>Araneae</taxon>
        <taxon>Araneomorphae</taxon>
        <taxon>Entelegynae</taxon>
        <taxon>Araneoidea</taxon>
        <taxon>Araneidae</taxon>
        <taxon>Araneus</taxon>
    </lineage>
</organism>
<evidence type="ECO:0000313" key="2">
    <source>
        <dbReference type="Proteomes" id="UP000499080"/>
    </source>
</evidence>